<evidence type="ECO:0000313" key="1">
    <source>
        <dbReference type="EMBL" id="UQZ86268.1"/>
    </source>
</evidence>
<reference evidence="1" key="2">
    <citation type="journal article" date="2021" name="J Anim Sci Technol">
        <title>Complete genome sequence of Paenibacillus konkukensis sp. nov. SK3146 as a potential probiotic strain.</title>
        <authorList>
            <person name="Jung H.I."/>
            <person name="Park S."/>
            <person name="Niu K.M."/>
            <person name="Lee S.W."/>
            <person name="Kothari D."/>
            <person name="Yi K.J."/>
            <person name="Kim S.K."/>
        </authorList>
    </citation>
    <scope>NUCLEOTIDE SEQUENCE</scope>
    <source>
        <strain evidence="1">SK3146</strain>
    </source>
</reference>
<name>A0ABY4RVK7_9BACL</name>
<protein>
    <submittedName>
        <fullName evidence="1">Uncharacterized protein</fullName>
    </submittedName>
</protein>
<organism evidence="1 2">
    <name type="scientific">Paenibacillus konkukensis</name>
    <dbReference type="NCBI Taxonomy" id="2020716"/>
    <lineage>
        <taxon>Bacteria</taxon>
        <taxon>Bacillati</taxon>
        <taxon>Bacillota</taxon>
        <taxon>Bacilli</taxon>
        <taxon>Bacillales</taxon>
        <taxon>Paenibacillaceae</taxon>
        <taxon>Paenibacillus</taxon>
    </lineage>
</organism>
<accession>A0ABY4RVK7</accession>
<dbReference type="Proteomes" id="UP001057134">
    <property type="component" value="Chromosome"/>
</dbReference>
<reference evidence="1" key="1">
    <citation type="submission" date="2018-02" db="EMBL/GenBank/DDBJ databases">
        <authorList>
            <person name="Kim S.-K."/>
            <person name="Jung H.-I."/>
            <person name="Lee S.-W."/>
        </authorList>
    </citation>
    <scope>NUCLEOTIDE SEQUENCE</scope>
    <source>
        <strain evidence="1">SK3146</strain>
    </source>
</reference>
<gene>
    <name evidence="1" type="ORF">SK3146_05561</name>
</gene>
<dbReference type="EMBL" id="CP027059">
    <property type="protein sequence ID" value="UQZ86268.1"/>
    <property type="molecule type" value="Genomic_DNA"/>
</dbReference>
<sequence length="54" mass="5996">MGGEADKSGLSPFFCEESVRSRSLAPNVIKGVGMRERKLLQQKYRYTEGGTKTT</sequence>
<keyword evidence="2" id="KW-1185">Reference proteome</keyword>
<proteinExistence type="predicted"/>
<evidence type="ECO:0000313" key="2">
    <source>
        <dbReference type="Proteomes" id="UP001057134"/>
    </source>
</evidence>